<evidence type="ECO:0000313" key="2">
    <source>
        <dbReference type="EMBL" id="TFW30283.1"/>
    </source>
</evidence>
<dbReference type="EMBL" id="SPUM01000112">
    <property type="protein sequence ID" value="TFW30283.1"/>
    <property type="molecule type" value="Genomic_DNA"/>
</dbReference>
<protein>
    <submittedName>
        <fullName evidence="2">DUF3617 domain-containing protein</fullName>
    </submittedName>
</protein>
<keyword evidence="3" id="KW-1185">Reference proteome</keyword>
<gene>
    <name evidence="2" type="ORF">E4O92_17215</name>
</gene>
<keyword evidence="1" id="KW-0732">Signal</keyword>
<organism evidence="2 3">
    <name type="scientific">Massilia horti</name>
    <dbReference type="NCBI Taxonomy" id="2562153"/>
    <lineage>
        <taxon>Bacteria</taxon>
        <taxon>Pseudomonadati</taxon>
        <taxon>Pseudomonadota</taxon>
        <taxon>Betaproteobacteria</taxon>
        <taxon>Burkholderiales</taxon>
        <taxon>Oxalobacteraceae</taxon>
        <taxon>Telluria group</taxon>
        <taxon>Massilia</taxon>
    </lineage>
</organism>
<dbReference type="OrthoDB" id="8536404at2"/>
<sequence length="186" mass="19908">MQIRTCALAALVLGSLALPASAQHVKPGLWEMTTSISSADGQMQAAMAEMQKQMATMSPEQRKMMDQMLAKQGVQFGPSGDGGMRVKVCVTKEMAAQNELPIQRDGDCTQRRSPLAGGTMKVSFTCTNPRVEGDGEIMLAGDNSYRARMKWTSYDGGKPVTSNGDVAGKWLGSDCGNIKPLESKGK</sequence>
<dbReference type="RefSeq" id="WP_135190889.1">
    <property type="nucleotide sequence ID" value="NZ_SPUM01000112.1"/>
</dbReference>
<proteinExistence type="predicted"/>
<dbReference type="AlphaFoldDB" id="A0A4Y9T064"/>
<name>A0A4Y9T064_9BURK</name>
<feature type="signal peptide" evidence="1">
    <location>
        <begin position="1"/>
        <end position="22"/>
    </location>
</feature>
<dbReference type="Pfam" id="PF12276">
    <property type="entry name" value="DUF3617"/>
    <property type="match status" value="1"/>
</dbReference>
<comment type="caution">
    <text evidence="2">The sequence shown here is derived from an EMBL/GenBank/DDBJ whole genome shotgun (WGS) entry which is preliminary data.</text>
</comment>
<dbReference type="Proteomes" id="UP000297258">
    <property type="component" value="Unassembled WGS sequence"/>
</dbReference>
<reference evidence="2 3" key="1">
    <citation type="submission" date="2019-03" db="EMBL/GenBank/DDBJ databases">
        <title>Draft genome of Massilia hortus sp. nov., a novel bacterial species of the Oxalobacteraceae family.</title>
        <authorList>
            <person name="Peta V."/>
            <person name="Raths R."/>
            <person name="Bucking H."/>
        </authorList>
    </citation>
    <scope>NUCLEOTIDE SEQUENCE [LARGE SCALE GENOMIC DNA]</scope>
    <source>
        <strain evidence="2 3">ONC3</strain>
    </source>
</reference>
<feature type="chain" id="PRO_5021279118" evidence="1">
    <location>
        <begin position="23"/>
        <end position="186"/>
    </location>
</feature>
<evidence type="ECO:0000256" key="1">
    <source>
        <dbReference type="SAM" id="SignalP"/>
    </source>
</evidence>
<evidence type="ECO:0000313" key="3">
    <source>
        <dbReference type="Proteomes" id="UP000297258"/>
    </source>
</evidence>
<dbReference type="InterPro" id="IPR022061">
    <property type="entry name" value="DUF3617"/>
</dbReference>
<accession>A0A4Y9T064</accession>